<dbReference type="GO" id="GO:0008380">
    <property type="term" value="P:RNA splicing"/>
    <property type="evidence" value="ECO:0007669"/>
    <property type="project" value="UniProtKB-KW"/>
</dbReference>
<accession>A0A3Q2ZAR4</accession>
<feature type="domain" description="SDE2-like" evidence="10">
    <location>
        <begin position="73"/>
        <end position="168"/>
    </location>
</feature>
<keyword evidence="8" id="KW-0131">Cell cycle</keyword>
<proteinExistence type="inferred from homology"/>
<keyword evidence="4" id="KW-0963">Cytoplasm</keyword>
<dbReference type="PANTHER" id="PTHR12786:SF1">
    <property type="entry name" value="SPLICING REGULATOR SDE2"/>
    <property type="match status" value="1"/>
</dbReference>
<sequence>MEPTTEVFVCGPFASRFSACVFPQGSSVRDRRRHFQAPASARDFYVSRDGGVTGPDERLRGGAVYRLAPRLPGGKGGFGSMLRALGAQIEKTTNREACRDLSGRRLRDVNHEKEMGEWLKRQADREADKERRRAERLQRKMAEPKHQFSDPAYQRQCHSLAERLEDSVLKGRLPAFGFSKPKAVAAHATIGRGSGGLTWARRLGCGAAAPPPRTGPRATRPAACSPRPPARDLRTRVPRDDAEFTLAHPEFGPIYQGVCSWLARGPPRSWSA</sequence>
<evidence type="ECO:0000256" key="3">
    <source>
        <dbReference type="ARBA" id="ARBA00008726"/>
    </source>
</evidence>
<evidence type="ECO:0000256" key="6">
    <source>
        <dbReference type="ARBA" id="ARBA00023187"/>
    </source>
</evidence>
<dbReference type="GO" id="GO:0005737">
    <property type="term" value="C:cytoplasm"/>
    <property type="evidence" value="ECO:0007669"/>
    <property type="project" value="UniProtKB-SubCell"/>
</dbReference>
<comment type="similarity">
    <text evidence="3">Belongs to the SDE2 family.</text>
</comment>
<protein>
    <submittedName>
        <fullName evidence="11">SDE2 telomere maintenance homolog (S. pombe)</fullName>
    </submittedName>
</protein>
<dbReference type="InterPro" id="IPR051421">
    <property type="entry name" value="RNA_Proc_DNA_Dmg_Regulator"/>
</dbReference>
<evidence type="ECO:0000256" key="4">
    <source>
        <dbReference type="ARBA" id="ARBA00022490"/>
    </source>
</evidence>
<dbReference type="GeneTree" id="ENSGT00530000063402"/>
<feature type="compositionally biased region" description="Low complexity" evidence="9">
    <location>
        <begin position="215"/>
        <end position="225"/>
    </location>
</feature>
<evidence type="ECO:0000256" key="7">
    <source>
        <dbReference type="ARBA" id="ARBA00023242"/>
    </source>
</evidence>
<reference evidence="11" key="1">
    <citation type="submission" date="2025-08" db="UniProtKB">
        <authorList>
            <consortium name="Ensembl"/>
        </authorList>
    </citation>
    <scope>IDENTIFICATION</scope>
</reference>
<comment type="subcellular location">
    <subcellularLocation>
        <location evidence="2">Cytoplasm</location>
    </subcellularLocation>
    <subcellularLocation>
        <location evidence="1">Nucleus</location>
    </subcellularLocation>
</comment>
<keyword evidence="12" id="KW-1185">Reference proteome</keyword>
<dbReference type="PANTHER" id="PTHR12786">
    <property type="entry name" value="SPLICING FACTOR SF3A-RELATED"/>
    <property type="match status" value="1"/>
</dbReference>
<dbReference type="Pfam" id="PF22782">
    <property type="entry name" value="SDE2"/>
    <property type="match status" value="1"/>
</dbReference>
<evidence type="ECO:0000256" key="2">
    <source>
        <dbReference type="ARBA" id="ARBA00004496"/>
    </source>
</evidence>
<evidence type="ECO:0000313" key="12">
    <source>
        <dbReference type="Proteomes" id="UP000264820"/>
    </source>
</evidence>
<dbReference type="Proteomes" id="UP000264820">
    <property type="component" value="Unplaced"/>
</dbReference>
<evidence type="ECO:0000256" key="1">
    <source>
        <dbReference type="ARBA" id="ARBA00004123"/>
    </source>
</evidence>
<keyword evidence="7" id="KW-0539">Nucleus</keyword>
<feature type="region of interest" description="Disordered" evidence="9">
    <location>
        <begin position="208"/>
        <end position="237"/>
    </location>
</feature>
<keyword evidence="6" id="KW-0508">mRNA splicing</keyword>
<dbReference type="AlphaFoldDB" id="A0A3Q2ZAR4"/>
<dbReference type="GO" id="GO:0006397">
    <property type="term" value="P:mRNA processing"/>
    <property type="evidence" value="ECO:0007669"/>
    <property type="project" value="UniProtKB-KW"/>
</dbReference>
<dbReference type="InterPro" id="IPR053822">
    <property type="entry name" value="SDE2-like_dom"/>
</dbReference>
<dbReference type="GO" id="GO:0005634">
    <property type="term" value="C:nucleus"/>
    <property type="evidence" value="ECO:0007669"/>
    <property type="project" value="UniProtKB-SubCell"/>
</dbReference>
<evidence type="ECO:0000256" key="9">
    <source>
        <dbReference type="SAM" id="MobiDB-lite"/>
    </source>
</evidence>
<evidence type="ECO:0000259" key="10">
    <source>
        <dbReference type="Pfam" id="PF22782"/>
    </source>
</evidence>
<feature type="compositionally biased region" description="Basic and acidic residues" evidence="9">
    <location>
        <begin position="122"/>
        <end position="148"/>
    </location>
</feature>
<keyword evidence="5" id="KW-0507">mRNA processing</keyword>
<dbReference type="Ensembl" id="ENSHCOT00000015248.1">
    <property type="protein sequence ID" value="ENSHCOP00000023233.1"/>
    <property type="gene ID" value="ENSHCOG00000011599.1"/>
</dbReference>
<evidence type="ECO:0000313" key="11">
    <source>
        <dbReference type="Ensembl" id="ENSHCOP00000023233.1"/>
    </source>
</evidence>
<evidence type="ECO:0000256" key="8">
    <source>
        <dbReference type="ARBA" id="ARBA00023306"/>
    </source>
</evidence>
<reference evidence="11" key="2">
    <citation type="submission" date="2025-09" db="UniProtKB">
        <authorList>
            <consortium name="Ensembl"/>
        </authorList>
    </citation>
    <scope>IDENTIFICATION</scope>
</reference>
<feature type="region of interest" description="Disordered" evidence="9">
    <location>
        <begin position="122"/>
        <end position="152"/>
    </location>
</feature>
<name>A0A3Q2ZAR4_HIPCM</name>
<evidence type="ECO:0000256" key="5">
    <source>
        <dbReference type="ARBA" id="ARBA00022664"/>
    </source>
</evidence>
<organism evidence="11 12">
    <name type="scientific">Hippocampus comes</name>
    <name type="common">Tiger tail seahorse</name>
    <dbReference type="NCBI Taxonomy" id="109280"/>
    <lineage>
        <taxon>Eukaryota</taxon>
        <taxon>Metazoa</taxon>
        <taxon>Chordata</taxon>
        <taxon>Craniata</taxon>
        <taxon>Vertebrata</taxon>
        <taxon>Euteleostomi</taxon>
        <taxon>Actinopterygii</taxon>
        <taxon>Neopterygii</taxon>
        <taxon>Teleostei</taxon>
        <taxon>Neoteleostei</taxon>
        <taxon>Acanthomorphata</taxon>
        <taxon>Syngnathiaria</taxon>
        <taxon>Syngnathiformes</taxon>
        <taxon>Syngnathoidei</taxon>
        <taxon>Syngnathidae</taxon>
        <taxon>Hippocampus</taxon>
    </lineage>
</organism>